<accession>A0A8S5SND4</accession>
<dbReference type="EMBL" id="BK032632">
    <property type="protein sequence ID" value="DAF52315.1"/>
    <property type="molecule type" value="Genomic_DNA"/>
</dbReference>
<proteinExistence type="predicted"/>
<evidence type="ECO:0000313" key="1">
    <source>
        <dbReference type="EMBL" id="DAF52315.1"/>
    </source>
</evidence>
<name>A0A8S5SND4_9CAUD</name>
<organism evidence="1">
    <name type="scientific">Siphoviridae sp. ct7Qv4</name>
    <dbReference type="NCBI Taxonomy" id="2827786"/>
    <lineage>
        <taxon>Viruses</taxon>
        <taxon>Duplodnaviria</taxon>
        <taxon>Heunggongvirae</taxon>
        <taxon>Uroviricota</taxon>
        <taxon>Caudoviricetes</taxon>
    </lineage>
</organism>
<reference evidence="1" key="1">
    <citation type="journal article" date="2021" name="Proc. Natl. Acad. Sci. U.S.A.">
        <title>A Catalog of Tens of Thousands of Viruses from Human Metagenomes Reveals Hidden Associations with Chronic Diseases.</title>
        <authorList>
            <person name="Tisza M.J."/>
            <person name="Buck C.B."/>
        </authorList>
    </citation>
    <scope>NUCLEOTIDE SEQUENCE</scope>
    <source>
        <strain evidence="1">Ct7Qv4</strain>
    </source>
</reference>
<protein>
    <submittedName>
        <fullName evidence="1">Uncharacterized protein</fullName>
    </submittedName>
</protein>
<sequence length="503" mass="57550">MGQIYEKKETTDVVQSSFRVTQLANNIFDNSEEMKRNAEREKAEAFDMYAKGLHLSASQSMSDMFNENPNDPQKLQEMFNGLNDKMSAEIPDPEVKIGFKADFLVQSQSYLNRARNNQKRIQLIQQKQQNEQMMLNWSNMYSNSFYNMLTPDSTPDDLVNFVRSRESIENILNAKNEDGTLMYSPLQQEQIRNSLKKVQVDSIKSYFNDLPDYEKVNFNNSLATNNVMVKSAMLFPDSKEDVVVSPLADFMDAEAVREIKKYTKDYMAKIKENDYLSPEEANIKAIENLVAINELDTRKTTIFSQEKGEKGKIAKGVNVSDVLEYRDVIKNYRINGRITDKEYAKYMAETVNPLLDLVNSYDPEEGLPDPNMGKVYQRIMADLDPSGILDNQTRAYFLNQAYDMLKKQGLDPSEGYDSDNKNIIVNISNRIKQDYLADKDPLLLGKDIDNVVMGNNIYSYSQGKGVRNVKGSGGEYRRSPDGKIYKIYRDASGMPINKILVRG</sequence>